<evidence type="ECO:0000313" key="1">
    <source>
        <dbReference type="EMBL" id="JAH14238.1"/>
    </source>
</evidence>
<protein>
    <submittedName>
        <fullName evidence="1">Uncharacterized protein</fullName>
    </submittedName>
</protein>
<dbReference type="EMBL" id="GBXM01094339">
    <property type="protein sequence ID" value="JAH14238.1"/>
    <property type="molecule type" value="Transcribed_RNA"/>
</dbReference>
<proteinExistence type="predicted"/>
<accession>A0A0E9QDS5</accession>
<name>A0A0E9QDS5_ANGAN</name>
<dbReference type="AlphaFoldDB" id="A0A0E9QDS5"/>
<organism evidence="1">
    <name type="scientific">Anguilla anguilla</name>
    <name type="common">European freshwater eel</name>
    <name type="synonym">Muraena anguilla</name>
    <dbReference type="NCBI Taxonomy" id="7936"/>
    <lineage>
        <taxon>Eukaryota</taxon>
        <taxon>Metazoa</taxon>
        <taxon>Chordata</taxon>
        <taxon>Craniata</taxon>
        <taxon>Vertebrata</taxon>
        <taxon>Euteleostomi</taxon>
        <taxon>Actinopterygii</taxon>
        <taxon>Neopterygii</taxon>
        <taxon>Teleostei</taxon>
        <taxon>Anguilliformes</taxon>
        <taxon>Anguillidae</taxon>
        <taxon>Anguilla</taxon>
    </lineage>
</organism>
<reference evidence="1" key="2">
    <citation type="journal article" date="2015" name="Fish Shellfish Immunol.">
        <title>Early steps in the European eel (Anguilla anguilla)-Vibrio vulnificus interaction in the gills: Role of the RtxA13 toxin.</title>
        <authorList>
            <person name="Callol A."/>
            <person name="Pajuelo D."/>
            <person name="Ebbesson L."/>
            <person name="Teles M."/>
            <person name="MacKenzie S."/>
            <person name="Amaro C."/>
        </authorList>
    </citation>
    <scope>NUCLEOTIDE SEQUENCE</scope>
</reference>
<sequence>MTSLFVYSPPFQGYVYKVLSFPKGEIIVYKNALV</sequence>
<reference evidence="1" key="1">
    <citation type="submission" date="2014-11" db="EMBL/GenBank/DDBJ databases">
        <authorList>
            <person name="Amaro Gonzalez C."/>
        </authorList>
    </citation>
    <scope>NUCLEOTIDE SEQUENCE</scope>
</reference>